<proteinExistence type="predicted"/>
<dbReference type="AlphaFoldDB" id="A0A1H7SVG8"/>
<protein>
    <submittedName>
        <fullName evidence="2">Transferase hexapeptide (Six repeat-containing protein)</fullName>
    </submittedName>
</protein>
<evidence type="ECO:0000313" key="2">
    <source>
        <dbReference type="EMBL" id="SEL75914.1"/>
    </source>
</evidence>
<dbReference type="CDD" id="cd03349">
    <property type="entry name" value="LbH_XAT"/>
    <property type="match status" value="1"/>
</dbReference>
<dbReference type="SUPFAM" id="SSF51161">
    <property type="entry name" value="Trimeric LpxA-like enzymes"/>
    <property type="match status" value="1"/>
</dbReference>
<sequence>MEEGAKVESKANIVGSALLKKNARVGPDSTLRGDVTVGPWSNFVREIEAIGEITIGGYGAFARRVTFQEKNHNTSWAGTQMRFYDNVVGESLPHVTNGPIRVGNDVWIGADVTILSGVKIGHGAIIGARSVVTKDVSPYEVVAGVPATHRKWRFDEQTREQLLDLAWWEWSDEKIANNKEFFTTDLTPVEDITSLVR</sequence>
<accession>A0A1H7SVG8</accession>
<keyword evidence="1 2" id="KW-0808">Transferase</keyword>
<dbReference type="InterPro" id="IPR018357">
    <property type="entry name" value="Hexapep_transf_CS"/>
</dbReference>
<dbReference type="Gene3D" id="2.160.10.10">
    <property type="entry name" value="Hexapeptide repeat proteins"/>
    <property type="match status" value="1"/>
</dbReference>
<dbReference type="PROSITE" id="PS00101">
    <property type="entry name" value="HEXAPEP_TRANSFERASES"/>
    <property type="match status" value="1"/>
</dbReference>
<evidence type="ECO:0000256" key="1">
    <source>
        <dbReference type="ARBA" id="ARBA00022679"/>
    </source>
</evidence>
<dbReference type="PANTHER" id="PTHR43300">
    <property type="entry name" value="ACETYLTRANSFERASE"/>
    <property type="match status" value="1"/>
</dbReference>
<evidence type="ECO:0000313" key="3">
    <source>
        <dbReference type="Proteomes" id="UP000183894"/>
    </source>
</evidence>
<dbReference type="GO" id="GO:0016740">
    <property type="term" value="F:transferase activity"/>
    <property type="evidence" value="ECO:0007669"/>
    <property type="project" value="UniProtKB-KW"/>
</dbReference>
<dbReference type="Proteomes" id="UP000183894">
    <property type="component" value="Unassembled WGS sequence"/>
</dbReference>
<dbReference type="InterPro" id="IPR001451">
    <property type="entry name" value="Hexapep"/>
</dbReference>
<dbReference type="InterPro" id="IPR050179">
    <property type="entry name" value="Trans_hexapeptide_repeat"/>
</dbReference>
<dbReference type="OrthoDB" id="291258at2157"/>
<organism evidence="2 3">
    <name type="scientific">Haloferax larsenii</name>
    <dbReference type="NCBI Taxonomy" id="302484"/>
    <lineage>
        <taxon>Archaea</taxon>
        <taxon>Methanobacteriati</taxon>
        <taxon>Methanobacteriota</taxon>
        <taxon>Stenosarchaea group</taxon>
        <taxon>Halobacteria</taxon>
        <taxon>Halobacteriales</taxon>
        <taxon>Haloferacaceae</taxon>
        <taxon>Haloferax</taxon>
    </lineage>
</organism>
<dbReference type="PANTHER" id="PTHR43300:SF11">
    <property type="entry name" value="ACETYLTRANSFERASE RV3034C-RELATED"/>
    <property type="match status" value="1"/>
</dbReference>
<dbReference type="InterPro" id="IPR011004">
    <property type="entry name" value="Trimer_LpxA-like_sf"/>
</dbReference>
<dbReference type="Pfam" id="PF00132">
    <property type="entry name" value="Hexapep"/>
    <property type="match status" value="1"/>
</dbReference>
<reference evidence="2 3" key="1">
    <citation type="submission" date="2016-10" db="EMBL/GenBank/DDBJ databases">
        <authorList>
            <person name="de Groot N.N."/>
        </authorList>
    </citation>
    <scope>NUCLEOTIDE SEQUENCE [LARGE SCALE GENOMIC DNA]</scope>
    <source>
        <strain evidence="2 3">CDM_5</strain>
    </source>
</reference>
<name>A0A1H7SVG8_HALLR</name>
<gene>
    <name evidence="2" type="ORF">SAMN04488691_107216</name>
</gene>
<dbReference type="EMBL" id="FOAD01000007">
    <property type="protein sequence ID" value="SEL75914.1"/>
    <property type="molecule type" value="Genomic_DNA"/>
</dbReference>